<keyword evidence="3 7" id="KW-0812">Transmembrane</keyword>
<protein>
    <recommendedName>
        <fullName evidence="10">Major facilitator superfamily (MFS) profile domain-containing protein</fullName>
    </recommendedName>
</protein>
<reference evidence="8 9" key="1">
    <citation type="journal article" date="2020" name="Genomics">
        <title>Complete, high-quality genomes from long-read metagenomic sequencing of two wolf lichen thalli reveals enigmatic genome architecture.</title>
        <authorList>
            <person name="McKenzie S.K."/>
            <person name="Walston R.F."/>
            <person name="Allen J.L."/>
        </authorList>
    </citation>
    <scope>NUCLEOTIDE SEQUENCE [LARGE SCALE GENOMIC DNA]</scope>
    <source>
        <strain evidence="8">WasteWater2</strain>
    </source>
</reference>
<dbReference type="Pfam" id="PF07690">
    <property type="entry name" value="MFS_1"/>
    <property type="match status" value="1"/>
</dbReference>
<feature type="transmembrane region" description="Helical" evidence="7">
    <location>
        <begin position="418"/>
        <end position="438"/>
    </location>
</feature>
<organism evidence="8 9">
    <name type="scientific">Letharia columbiana</name>
    <dbReference type="NCBI Taxonomy" id="112416"/>
    <lineage>
        <taxon>Eukaryota</taxon>
        <taxon>Fungi</taxon>
        <taxon>Dikarya</taxon>
        <taxon>Ascomycota</taxon>
        <taxon>Pezizomycotina</taxon>
        <taxon>Lecanoromycetes</taxon>
        <taxon>OSLEUM clade</taxon>
        <taxon>Lecanoromycetidae</taxon>
        <taxon>Lecanorales</taxon>
        <taxon>Lecanorineae</taxon>
        <taxon>Parmeliaceae</taxon>
        <taxon>Letharia</taxon>
    </lineage>
</organism>
<name>A0A8H6FQT8_9LECA</name>
<evidence type="ECO:0000256" key="5">
    <source>
        <dbReference type="ARBA" id="ARBA00023136"/>
    </source>
</evidence>
<evidence type="ECO:0000256" key="7">
    <source>
        <dbReference type="SAM" id="Phobius"/>
    </source>
</evidence>
<evidence type="ECO:0000256" key="2">
    <source>
        <dbReference type="ARBA" id="ARBA00022448"/>
    </source>
</evidence>
<feature type="transmembrane region" description="Helical" evidence="7">
    <location>
        <begin position="450"/>
        <end position="473"/>
    </location>
</feature>
<accession>A0A8H6FQT8</accession>
<proteinExistence type="predicted"/>
<feature type="transmembrane region" description="Helical" evidence="7">
    <location>
        <begin position="105"/>
        <end position="125"/>
    </location>
</feature>
<sequence length="515" mass="57196">MGLLGKFQRTPPPTSTDPVNDQTTYPSFDPEKSYVRGHDVESLHQSHDRHFLSDTERKVVRKMDFRIVPLVTASYVLSFLDRSNIGNARIAGMTKDLHLVGNDYQWLLTIFYITYIVFEFQALMWKIVPPHIWLAFTVFGWGLIASAQSGTNTWSGMMACRFFLGISEAGFGPGIPYLLSFFYLRHEVGLRIAIFLSAAPLATSFSGALAYGITSGHPHLAKWRLLFLVEGLPTICMAPVAFFFLPDTPDKARFLTEEEKLIAKARGVRQVGSVERLGGIVWKEVGLALMDVKCWFTAFMYFSCNVGFSSLPVFLPTILNDMGFNAIDSQGLTAPPFFVSFLVTILSTWVADKTQQRGYTIMVLTTVGGIGYIMLATVKSVGVRYFGVFLAASGIFPSIANILPWVTNNQGSDTRRGMGIVLLNLIGQCGPLLGTNSFPMNESPRYIKGMAISAAFTFFTGFLAFGLRCLLVWENRKLDKLHGSNKNRVVNQPGGEGQESEVGEENYGPTFRYIL</sequence>
<dbReference type="FunFam" id="1.20.1250.20:FF:000013">
    <property type="entry name" value="MFS general substrate transporter"/>
    <property type="match status" value="1"/>
</dbReference>
<feature type="transmembrane region" description="Helical" evidence="7">
    <location>
        <begin position="298"/>
        <end position="319"/>
    </location>
</feature>
<keyword evidence="2" id="KW-0813">Transport</keyword>
<dbReference type="GO" id="GO:0016020">
    <property type="term" value="C:membrane"/>
    <property type="evidence" value="ECO:0007669"/>
    <property type="project" value="UniProtKB-SubCell"/>
</dbReference>
<feature type="transmembrane region" description="Helical" evidence="7">
    <location>
        <begin position="162"/>
        <end position="184"/>
    </location>
</feature>
<dbReference type="AlphaFoldDB" id="A0A8H6FQT8"/>
<evidence type="ECO:0000256" key="4">
    <source>
        <dbReference type="ARBA" id="ARBA00022989"/>
    </source>
</evidence>
<feature type="transmembrane region" description="Helical" evidence="7">
    <location>
        <begin position="225"/>
        <end position="245"/>
    </location>
</feature>
<feature type="compositionally biased region" description="Polar residues" evidence="6">
    <location>
        <begin position="16"/>
        <end position="26"/>
    </location>
</feature>
<dbReference type="InterPro" id="IPR011701">
    <property type="entry name" value="MFS"/>
</dbReference>
<keyword evidence="9" id="KW-1185">Reference proteome</keyword>
<keyword evidence="5 7" id="KW-0472">Membrane</keyword>
<dbReference type="RefSeq" id="XP_037162424.1">
    <property type="nucleotide sequence ID" value="XM_037310654.1"/>
</dbReference>
<gene>
    <name evidence="8" type="ORF">HO173_008758</name>
</gene>
<evidence type="ECO:0000313" key="9">
    <source>
        <dbReference type="Proteomes" id="UP000578531"/>
    </source>
</evidence>
<evidence type="ECO:0000256" key="6">
    <source>
        <dbReference type="SAM" id="MobiDB-lite"/>
    </source>
</evidence>
<feature type="transmembrane region" description="Helical" evidence="7">
    <location>
        <begin position="331"/>
        <end position="351"/>
    </location>
</feature>
<feature type="transmembrane region" description="Helical" evidence="7">
    <location>
        <begin position="358"/>
        <end position="378"/>
    </location>
</feature>
<dbReference type="InterPro" id="IPR036259">
    <property type="entry name" value="MFS_trans_sf"/>
</dbReference>
<dbReference type="FunFam" id="1.20.1250.20:FF:000018">
    <property type="entry name" value="MFS transporter permease"/>
    <property type="match status" value="1"/>
</dbReference>
<dbReference type="PANTHER" id="PTHR43791:SF36">
    <property type="entry name" value="TRANSPORTER, PUTATIVE (AFU_ORTHOLOGUE AFUA_6G08340)-RELATED"/>
    <property type="match status" value="1"/>
</dbReference>
<dbReference type="EMBL" id="JACCJC010000042">
    <property type="protein sequence ID" value="KAF6233002.1"/>
    <property type="molecule type" value="Genomic_DNA"/>
</dbReference>
<dbReference type="OrthoDB" id="2985014at2759"/>
<dbReference type="Proteomes" id="UP000578531">
    <property type="component" value="Unassembled WGS sequence"/>
</dbReference>
<comment type="subcellular location">
    <subcellularLocation>
        <location evidence="1">Membrane</location>
        <topology evidence="1">Multi-pass membrane protein</topology>
    </subcellularLocation>
</comment>
<evidence type="ECO:0000256" key="3">
    <source>
        <dbReference type="ARBA" id="ARBA00022692"/>
    </source>
</evidence>
<dbReference type="GeneID" id="59290412"/>
<comment type="caution">
    <text evidence="8">The sequence shown here is derived from an EMBL/GenBank/DDBJ whole genome shotgun (WGS) entry which is preliminary data.</text>
</comment>
<dbReference type="GO" id="GO:0022857">
    <property type="term" value="F:transmembrane transporter activity"/>
    <property type="evidence" value="ECO:0007669"/>
    <property type="project" value="InterPro"/>
</dbReference>
<feature type="region of interest" description="Disordered" evidence="6">
    <location>
        <begin position="1"/>
        <end position="26"/>
    </location>
</feature>
<feature type="transmembrane region" description="Helical" evidence="7">
    <location>
        <begin position="67"/>
        <end position="85"/>
    </location>
</feature>
<evidence type="ECO:0008006" key="10">
    <source>
        <dbReference type="Google" id="ProtNLM"/>
    </source>
</evidence>
<feature type="region of interest" description="Disordered" evidence="6">
    <location>
        <begin position="485"/>
        <end position="509"/>
    </location>
</feature>
<evidence type="ECO:0000313" key="8">
    <source>
        <dbReference type="EMBL" id="KAF6233002.1"/>
    </source>
</evidence>
<dbReference type="PANTHER" id="PTHR43791">
    <property type="entry name" value="PERMEASE-RELATED"/>
    <property type="match status" value="1"/>
</dbReference>
<feature type="transmembrane region" description="Helical" evidence="7">
    <location>
        <begin position="191"/>
        <end position="213"/>
    </location>
</feature>
<evidence type="ECO:0000256" key="1">
    <source>
        <dbReference type="ARBA" id="ARBA00004141"/>
    </source>
</evidence>
<dbReference type="Gene3D" id="1.20.1250.20">
    <property type="entry name" value="MFS general substrate transporter like domains"/>
    <property type="match status" value="2"/>
</dbReference>
<dbReference type="SUPFAM" id="SSF103473">
    <property type="entry name" value="MFS general substrate transporter"/>
    <property type="match status" value="1"/>
</dbReference>
<feature type="transmembrane region" description="Helical" evidence="7">
    <location>
        <begin position="384"/>
        <end position="406"/>
    </location>
</feature>
<feature type="transmembrane region" description="Helical" evidence="7">
    <location>
        <begin position="132"/>
        <end position="150"/>
    </location>
</feature>
<keyword evidence="4 7" id="KW-1133">Transmembrane helix</keyword>